<evidence type="ECO:0000313" key="1">
    <source>
        <dbReference type="EMBL" id="ORE11549.1"/>
    </source>
</evidence>
<evidence type="ECO:0008006" key="2">
    <source>
        <dbReference type="Google" id="ProtNLM"/>
    </source>
</evidence>
<proteinExistence type="predicted"/>
<sequence>MKTMSRADKYPQFKGFYMIMRKAPIHGKNGELSQLIENRGYKCICLSPYSPTLETLKDKVKRNKLSNAETLALELLKETKMFLLNIYKNLSNIL</sequence>
<dbReference type="Gene3D" id="3.30.420.10">
    <property type="entry name" value="Ribonuclease H-like superfamily/Ribonuclease H"/>
    <property type="match status" value="1"/>
</dbReference>
<name>A0A1X0RHQ9_RHIZD</name>
<dbReference type="GO" id="GO:0003676">
    <property type="term" value="F:nucleic acid binding"/>
    <property type="evidence" value="ECO:0007669"/>
    <property type="project" value="InterPro"/>
</dbReference>
<dbReference type="InterPro" id="IPR036397">
    <property type="entry name" value="RNaseH_sf"/>
</dbReference>
<dbReference type="AlphaFoldDB" id="A0A1X0RHQ9"/>
<protein>
    <recommendedName>
        <fullName evidence="2">Tc1-like transposase DDE domain-containing protein</fullName>
    </recommendedName>
</protein>
<dbReference type="VEuPathDB" id="FungiDB:BCV72DRAFT_324479"/>
<reference evidence="1" key="1">
    <citation type="journal article" date="2016" name="Proc. Natl. Acad. Sci. U.S.A.">
        <title>Lipid metabolic changes in an early divergent fungus govern the establishment of a mutualistic symbiosis with endobacteria.</title>
        <authorList>
            <person name="Lastovetsky O.A."/>
            <person name="Gaspar M.L."/>
            <person name="Mondo S.J."/>
            <person name="LaButti K.M."/>
            <person name="Sandor L."/>
            <person name="Grigoriev I.V."/>
            <person name="Henry S.A."/>
            <person name="Pawlowska T.E."/>
        </authorList>
    </citation>
    <scope>NUCLEOTIDE SEQUENCE [LARGE SCALE GENOMIC DNA]</scope>
    <source>
        <strain evidence="1">ATCC 52814</strain>
    </source>
</reference>
<gene>
    <name evidence="1" type="ORF">BCV72DRAFT_324479</name>
</gene>
<accession>A0A1X0RHQ9</accession>
<dbReference type="Proteomes" id="UP000242414">
    <property type="component" value="Unassembled WGS sequence"/>
</dbReference>
<dbReference type="EMBL" id="KV921856">
    <property type="protein sequence ID" value="ORE11549.1"/>
    <property type="molecule type" value="Genomic_DNA"/>
</dbReference>
<organism evidence="1">
    <name type="scientific">Rhizopus microsporus var. microsporus</name>
    <dbReference type="NCBI Taxonomy" id="86635"/>
    <lineage>
        <taxon>Eukaryota</taxon>
        <taxon>Fungi</taxon>
        <taxon>Fungi incertae sedis</taxon>
        <taxon>Mucoromycota</taxon>
        <taxon>Mucoromycotina</taxon>
        <taxon>Mucoromycetes</taxon>
        <taxon>Mucorales</taxon>
        <taxon>Mucorineae</taxon>
        <taxon>Rhizopodaceae</taxon>
        <taxon>Rhizopus</taxon>
    </lineage>
</organism>